<evidence type="ECO:0000313" key="1">
    <source>
        <dbReference type="EMBL" id="QIB65310.1"/>
    </source>
</evidence>
<dbReference type="RefSeq" id="WP_163494549.1">
    <property type="nucleotide sequence ID" value="NZ_CP048711.1"/>
</dbReference>
<gene>
    <name evidence="1" type="ORF">G3T16_07755</name>
</gene>
<name>A0A6C0TZP7_9GAMM</name>
<dbReference type="Proteomes" id="UP000477680">
    <property type="component" value="Chromosome"/>
</dbReference>
<dbReference type="KEGG" id="kim:G3T16_07755"/>
<proteinExistence type="predicted"/>
<keyword evidence="2" id="KW-1185">Reference proteome</keyword>
<dbReference type="AlphaFoldDB" id="A0A6C0TZP7"/>
<dbReference type="EMBL" id="CP048711">
    <property type="protein sequence ID" value="QIB65310.1"/>
    <property type="molecule type" value="Genomic_DNA"/>
</dbReference>
<reference evidence="1 2" key="1">
    <citation type="submission" date="2020-02" db="EMBL/GenBank/DDBJ databases">
        <title>Genome sequencing for Kineobactrum sp. M2.</title>
        <authorList>
            <person name="Park S.-J."/>
        </authorList>
    </citation>
    <scope>NUCLEOTIDE SEQUENCE [LARGE SCALE GENOMIC DNA]</scope>
    <source>
        <strain evidence="1 2">M2</strain>
    </source>
</reference>
<sequence length="163" mass="17078">MSIPQDQGSGATGRAGLQTVLVCLLSLASARLVAAAPAPDGAAHDPSLLASDAELEAARGGFVLDNGMVINISIDKRVYQNGVETFASYFESPQDLALLQGGSPDAGAQFTDSLLNSIIQNAMDNQLIETISNIDIELHPPTALDQQLPGAAIFNQFIEPAFR</sequence>
<organism evidence="1 2">
    <name type="scientific">Kineobactrum salinum</name>
    <dbReference type="NCBI Taxonomy" id="2708301"/>
    <lineage>
        <taxon>Bacteria</taxon>
        <taxon>Pseudomonadati</taxon>
        <taxon>Pseudomonadota</taxon>
        <taxon>Gammaproteobacteria</taxon>
        <taxon>Cellvibrionales</taxon>
        <taxon>Halieaceae</taxon>
        <taxon>Kineobactrum</taxon>
    </lineage>
</organism>
<protein>
    <submittedName>
        <fullName evidence="1">Uncharacterized protein</fullName>
    </submittedName>
</protein>
<accession>A0A6C0TZP7</accession>
<evidence type="ECO:0000313" key="2">
    <source>
        <dbReference type="Proteomes" id="UP000477680"/>
    </source>
</evidence>